<reference evidence="1" key="1">
    <citation type="submission" date="2014-12" db="EMBL/GenBank/DDBJ databases">
        <title>Insight into the proteome of Arion vulgaris.</title>
        <authorList>
            <person name="Aradska J."/>
            <person name="Bulat T."/>
            <person name="Smidak R."/>
            <person name="Sarate P."/>
            <person name="Gangsoo J."/>
            <person name="Sialana F."/>
            <person name="Bilban M."/>
            <person name="Lubec G."/>
        </authorList>
    </citation>
    <scope>NUCLEOTIDE SEQUENCE</scope>
    <source>
        <tissue evidence="1">Skin</tissue>
    </source>
</reference>
<feature type="non-terminal residue" evidence="1">
    <location>
        <position position="1"/>
    </location>
</feature>
<protein>
    <recommendedName>
        <fullName evidence="2">Endonuclease/exonuclease/phosphatase domain-containing protein</fullName>
    </recommendedName>
</protein>
<evidence type="ECO:0000313" key="1">
    <source>
        <dbReference type="EMBL" id="CEK94497.1"/>
    </source>
</evidence>
<evidence type="ECO:0008006" key="2">
    <source>
        <dbReference type="Google" id="ProtNLM"/>
    </source>
</evidence>
<accession>A0A0B7BNN2</accession>
<organism evidence="1">
    <name type="scientific">Arion vulgaris</name>
    <dbReference type="NCBI Taxonomy" id="1028688"/>
    <lineage>
        <taxon>Eukaryota</taxon>
        <taxon>Metazoa</taxon>
        <taxon>Spiralia</taxon>
        <taxon>Lophotrochozoa</taxon>
        <taxon>Mollusca</taxon>
        <taxon>Gastropoda</taxon>
        <taxon>Heterobranchia</taxon>
        <taxon>Euthyneura</taxon>
        <taxon>Panpulmonata</taxon>
        <taxon>Eupulmonata</taxon>
        <taxon>Stylommatophora</taxon>
        <taxon>Helicina</taxon>
        <taxon>Arionoidea</taxon>
        <taxon>Arionidae</taxon>
        <taxon>Arion</taxon>
    </lineage>
</organism>
<proteinExistence type="predicted"/>
<dbReference type="AlphaFoldDB" id="A0A0B7BNN2"/>
<sequence>TYLDSNLGGSKKQAAKMLIDLVTTNTFCVGIRPSSDIKRPILDKLPYGANVIAVQETNWSNGTIQAPVLHVFNRKYLIHAIFVRSNHTWIRSKRIKMELR</sequence>
<dbReference type="EMBL" id="HACG01047632">
    <property type="protein sequence ID" value="CEK94497.1"/>
    <property type="molecule type" value="Transcribed_RNA"/>
</dbReference>
<name>A0A0B7BNN2_9EUPU</name>
<gene>
    <name evidence="1" type="primary">ORF201115</name>
</gene>